<comment type="catalytic activity">
    <reaction evidence="8">
        <text>a 3'-end 3'-phospho-ribonucleotide-RNA + a 5'-end dephospho-ribonucleoside-RNA + GTP = a ribonucleotidyl-ribonucleotide-RNA + GMP + diphosphate</text>
        <dbReference type="Rhea" id="RHEA:68076"/>
        <dbReference type="Rhea" id="RHEA-COMP:10463"/>
        <dbReference type="Rhea" id="RHEA-COMP:13936"/>
        <dbReference type="Rhea" id="RHEA-COMP:17355"/>
        <dbReference type="ChEBI" id="CHEBI:33019"/>
        <dbReference type="ChEBI" id="CHEBI:37565"/>
        <dbReference type="ChEBI" id="CHEBI:58115"/>
        <dbReference type="ChEBI" id="CHEBI:83062"/>
        <dbReference type="ChEBI" id="CHEBI:138284"/>
        <dbReference type="ChEBI" id="CHEBI:173118"/>
        <dbReference type="EC" id="6.5.1.8"/>
    </reaction>
</comment>
<name>A0A2S5A3K8_9SPHI</name>
<feature type="binding site" evidence="11">
    <location>
        <position position="280"/>
    </location>
    <ligand>
        <name>Mn(2+)</name>
        <dbReference type="ChEBI" id="CHEBI:29035"/>
        <label>2</label>
    </ligand>
</feature>
<evidence type="ECO:0000313" key="13">
    <source>
        <dbReference type="Proteomes" id="UP000236893"/>
    </source>
</evidence>
<dbReference type="GO" id="GO:0003909">
    <property type="term" value="F:DNA ligase activity"/>
    <property type="evidence" value="ECO:0007669"/>
    <property type="project" value="TreeGrafter"/>
</dbReference>
<dbReference type="GO" id="GO:0170057">
    <property type="term" value="F:RNA ligase (GTP) activity"/>
    <property type="evidence" value="ECO:0007669"/>
    <property type="project" value="UniProtKB-EC"/>
</dbReference>
<dbReference type="InterPro" id="IPR036025">
    <property type="entry name" value="RtcB-like_sf"/>
</dbReference>
<feature type="active site" description="GMP-histidine intermediate" evidence="9">
    <location>
        <position position="418"/>
    </location>
</feature>
<dbReference type="GO" id="GO:0005525">
    <property type="term" value="F:GTP binding"/>
    <property type="evidence" value="ECO:0007669"/>
    <property type="project" value="UniProtKB-KW"/>
</dbReference>
<evidence type="ECO:0000256" key="5">
    <source>
        <dbReference type="ARBA" id="ARBA00022800"/>
    </source>
</evidence>
<evidence type="ECO:0000256" key="6">
    <source>
        <dbReference type="ARBA" id="ARBA00023134"/>
    </source>
</evidence>
<dbReference type="GO" id="GO:0042245">
    <property type="term" value="P:RNA repair"/>
    <property type="evidence" value="ECO:0007669"/>
    <property type="project" value="UniProtKB-KW"/>
</dbReference>
<evidence type="ECO:0000256" key="8">
    <source>
        <dbReference type="ARBA" id="ARBA00047746"/>
    </source>
</evidence>
<reference evidence="12 13" key="1">
    <citation type="submission" date="2018-01" db="EMBL/GenBank/DDBJ databases">
        <authorList>
            <person name="Gaut B.S."/>
            <person name="Morton B.R."/>
            <person name="Clegg M.T."/>
            <person name="Duvall M.R."/>
        </authorList>
    </citation>
    <scope>NUCLEOTIDE SEQUENCE [LARGE SCALE GENOMIC DNA]</scope>
    <source>
        <strain evidence="12 13">HR-AV</strain>
    </source>
</reference>
<evidence type="ECO:0000256" key="11">
    <source>
        <dbReference type="PIRSR" id="PIRSR601233-3"/>
    </source>
</evidence>
<protein>
    <recommendedName>
        <fullName evidence="1">3'-phosphate/5'-hydroxy nucleic acid ligase</fullName>
        <ecNumber evidence="1">6.5.1.8</ecNumber>
    </recommendedName>
</protein>
<dbReference type="Pfam" id="PF01139">
    <property type="entry name" value="RtcB"/>
    <property type="match status" value="1"/>
</dbReference>
<evidence type="ECO:0000256" key="7">
    <source>
        <dbReference type="ARBA" id="ARBA00023211"/>
    </source>
</evidence>
<proteinExistence type="predicted"/>
<keyword evidence="6 10" id="KW-0342">GTP-binding</keyword>
<comment type="cofactor">
    <cofactor evidence="11">
        <name>Mn(2+)</name>
        <dbReference type="ChEBI" id="CHEBI:29035"/>
    </cofactor>
    <text evidence="11">Binds 2 manganese ions per subunit.</text>
</comment>
<dbReference type="PANTHER" id="PTHR43749:SF2">
    <property type="entry name" value="RNA-SPLICING LIGASE RTCB"/>
    <property type="match status" value="1"/>
</dbReference>
<dbReference type="GO" id="GO:0030145">
    <property type="term" value="F:manganese ion binding"/>
    <property type="evidence" value="ECO:0007669"/>
    <property type="project" value="TreeGrafter"/>
</dbReference>
<gene>
    <name evidence="12" type="ORF">C3K47_08935</name>
</gene>
<dbReference type="Proteomes" id="UP000236893">
    <property type="component" value="Unassembled WGS sequence"/>
</dbReference>
<dbReference type="RefSeq" id="WP_103788780.1">
    <property type="nucleotide sequence ID" value="NZ_PQVF01000005.1"/>
</dbReference>
<dbReference type="AlphaFoldDB" id="A0A2S5A3K8"/>
<dbReference type="InterPro" id="IPR001233">
    <property type="entry name" value="RtcB"/>
</dbReference>
<evidence type="ECO:0000256" key="9">
    <source>
        <dbReference type="PIRSR" id="PIRSR601233-1"/>
    </source>
</evidence>
<keyword evidence="13" id="KW-1185">Reference proteome</keyword>
<dbReference type="EC" id="6.5.1.8" evidence="1"/>
<feature type="binding site" evidence="10">
    <location>
        <begin position="250"/>
        <end position="254"/>
    </location>
    <ligand>
        <name>GMP</name>
        <dbReference type="ChEBI" id="CHEBI:58115"/>
    </ligand>
</feature>
<comment type="caution">
    <text evidence="12">The sequence shown here is derived from an EMBL/GenBank/DDBJ whole genome shotgun (WGS) entry which is preliminary data.</text>
</comment>
<dbReference type="Gene3D" id="3.90.1860.10">
    <property type="entry name" value="tRNA-splicing ligase RtcB"/>
    <property type="match status" value="1"/>
</dbReference>
<evidence type="ECO:0000256" key="2">
    <source>
        <dbReference type="ARBA" id="ARBA00022598"/>
    </source>
</evidence>
<dbReference type="GO" id="GO:0006281">
    <property type="term" value="P:DNA repair"/>
    <property type="evidence" value="ECO:0007669"/>
    <property type="project" value="TreeGrafter"/>
</dbReference>
<feature type="binding site" evidence="11">
    <location>
        <position position="251"/>
    </location>
    <ligand>
        <name>Mn(2+)</name>
        <dbReference type="ChEBI" id="CHEBI:29035"/>
        <label>1</label>
    </ligand>
</feature>
<sequence length="490" mass="53922">MSKLRLTGKDLRSIGFPEDRAISIAINDLPKHFKKVSHYLVLDLLKPVVENPFDYLEDERFAKTAAALVEFHQHQLKKSSTGHTEVSADLLEKLKSLRDNSIQDLRDEKIPYTTYGPDQIEQGAINQMEIAARLPISVASALMPDAHQGYGLPIGGVLATDNAVIPYGVGVDIGCRMCLSIYDLPEKMVNTRKQELEVLLTKNTLFGAGREFSKIENHDVLDNTAFNENPLLKSLQMKAAKQLGSSGSGNHFVEFGIVEITDPNNELNVPVGKYLSVLSHSGSRGLGATIANHYTKVAMQKCVLPKEAKHLAWLDLNTQEGQEYWIAMNLAGDYASACHHRIHEKLAKALGEKPLAMVENHHNFAWKEIWNGKEVITHRKGATPAGKNVLGIIPGSMTAPGFIVRGKGEESSINSASHGAGRRLSRTQAANSITRHELTKILNSEGITLIGGGLDESPHAYKDINEVMKAQTDLVETIGLFYPKIVRMDE</sequence>
<keyword evidence="5" id="KW-0692">RNA repair</keyword>
<dbReference type="InterPro" id="IPR052915">
    <property type="entry name" value="RtcB-like"/>
</dbReference>
<accession>A0A2S5A3K8</accession>
<keyword evidence="2 12" id="KW-0436">Ligase</keyword>
<feature type="binding site" evidence="10">
    <location>
        <begin position="418"/>
        <end position="421"/>
    </location>
    <ligand>
        <name>GMP</name>
        <dbReference type="ChEBI" id="CHEBI:58115"/>
    </ligand>
</feature>
<keyword evidence="3 11" id="KW-0479">Metal-binding</keyword>
<feature type="binding site" evidence="11">
    <location>
        <position position="172"/>
    </location>
    <ligand>
        <name>Mn(2+)</name>
        <dbReference type="ChEBI" id="CHEBI:29035"/>
        <label>1</label>
    </ligand>
</feature>
<dbReference type="GO" id="GO:0006396">
    <property type="term" value="P:RNA processing"/>
    <property type="evidence" value="ECO:0007669"/>
    <property type="project" value="InterPro"/>
</dbReference>
<dbReference type="SUPFAM" id="SSF103365">
    <property type="entry name" value="Hypothetical protein PH1602"/>
    <property type="match status" value="1"/>
</dbReference>
<evidence type="ECO:0000256" key="10">
    <source>
        <dbReference type="PIRSR" id="PIRSR601233-2"/>
    </source>
</evidence>
<evidence type="ECO:0000256" key="1">
    <source>
        <dbReference type="ARBA" id="ARBA00012726"/>
    </source>
</evidence>
<feature type="binding site" evidence="10">
    <location>
        <begin position="394"/>
        <end position="397"/>
    </location>
    <ligand>
        <name>GMP</name>
        <dbReference type="ChEBI" id="CHEBI:58115"/>
    </ligand>
</feature>
<evidence type="ECO:0000256" key="3">
    <source>
        <dbReference type="ARBA" id="ARBA00022723"/>
    </source>
</evidence>
<feature type="binding site" evidence="10">
    <location>
        <begin position="362"/>
        <end position="363"/>
    </location>
    <ligand>
        <name>GMP</name>
        <dbReference type="ChEBI" id="CHEBI:58115"/>
    </ligand>
</feature>
<evidence type="ECO:0000256" key="4">
    <source>
        <dbReference type="ARBA" id="ARBA00022741"/>
    </source>
</evidence>
<feature type="binding site" evidence="11">
    <location>
        <position position="362"/>
    </location>
    <ligand>
        <name>Mn(2+)</name>
        <dbReference type="ChEBI" id="CHEBI:29035"/>
        <label>2</label>
    </ligand>
</feature>
<dbReference type="OrthoDB" id="9802323at2"/>
<organism evidence="12 13">
    <name type="scientific">Solitalea longa</name>
    <dbReference type="NCBI Taxonomy" id="2079460"/>
    <lineage>
        <taxon>Bacteria</taxon>
        <taxon>Pseudomonadati</taxon>
        <taxon>Bacteroidota</taxon>
        <taxon>Sphingobacteriia</taxon>
        <taxon>Sphingobacteriales</taxon>
        <taxon>Sphingobacteriaceae</taxon>
        <taxon>Solitalea</taxon>
    </lineage>
</organism>
<dbReference type="EMBL" id="PQVF01000005">
    <property type="protein sequence ID" value="POY37170.1"/>
    <property type="molecule type" value="Genomic_DNA"/>
</dbReference>
<keyword evidence="4 10" id="KW-0547">Nucleotide-binding</keyword>
<keyword evidence="7 11" id="KW-0464">Manganese</keyword>
<evidence type="ECO:0000313" key="12">
    <source>
        <dbReference type="EMBL" id="POY37170.1"/>
    </source>
</evidence>
<dbReference type="PANTHER" id="PTHR43749">
    <property type="entry name" value="RNA-SPLICING LIGASE RTCB"/>
    <property type="match status" value="1"/>
</dbReference>